<feature type="transmembrane region" description="Helical" evidence="1">
    <location>
        <begin position="77"/>
        <end position="96"/>
    </location>
</feature>
<proteinExistence type="predicted"/>
<feature type="transmembrane region" description="Helical" evidence="1">
    <location>
        <begin position="116"/>
        <end position="132"/>
    </location>
</feature>
<accession>A0A410H165</accession>
<keyword evidence="1" id="KW-0812">Transmembrane</keyword>
<evidence type="ECO:0000313" key="2">
    <source>
        <dbReference type="EMBL" id="QAB14181.1"/>
    </source>
</evidence>
<sequence length="167" mass="19284">MKTLFFPALVLTAILGILLFADGWLRYSVQTASILLFLFIYGLFIQSLRPGQTPLITRYAILMQAELTPRDRHYTRGVTWAWVILLSLILLAKLWSGLFDGRWILLGHDLTDYIEVGFFLGSTALFVGELYLRRWVFPEKPPETLLQFIGKTSQVSLKDIWQFKPTK</sequence>
<dbReference type="AlphaFoldDB" id="A0A410H165"/>
<feature type="transmembrane region" description="Helical" evidence="1">
    <location>
        <begin position="30"/>
        <end position="48"/>
    </location>
</feature>
<evidence type="ECO:0000313" key="3">
    <source>
        <dbReference type="Proteomes" id="UP000285478"/>
    </source>
</evidence>
<evidence type="ECO:0000256" key="1">
    <source>
        <dbReference type="SAM" id="Phobius"/>
    </source>
</evidence>
<keyword evidence="1" id="KW-0472">Membrane</keyword>
<keyword evidence="3" id="KW-1185">Reference proteome</keyword>
<dbReference type="KEGG" id="htr:EPV75_00085"/>
<organism evidence="2 3">
    <name type="scientific">Hydrogenovibrio thermophilus</name>
    <dbReference type="NCBI Taxonomy" id="265883"/>
    <lineage>
        <taxon>Bacteria</taxon>
        <taxon>Pseudomonadati</taxon>
        <taxon>Pseudomonadota</taxon>
        <taxon>Gammaproteobacteria</taxon>
        <taxon>Thiotrichales</taxon>
        <taxon>Piscirickettsiaceae</taxon>
        <taxon>Hydrogenovibrio</taxon>
    </lineage>
</organism>
<gene>
    <name evidence="2" type="ORF">EPV75_00085</name>
</gene>
<protein>
    <submittedName>
        <fullName evidence="2">Uncharacterized protein</fullName>
    </submittedName>
</protein>
<reference evidence="2 3" key="1">
    <citation type="journal article" date="2018" name="Environ. Microbiol.">
        <title>Genomes of ubiquitous marine and hypersaline Hydrogenovibrio, Thiomicrorhabdus and Thiomicrospira spp. encode a diversity of mechanisms to sustain chemolithoautotrophy in heterogeneous environments.</title>
        <authorList>
            <person name="Scott K.M."/>
            <person name="Williams J."/>
            <person name="Porter C.M.B."/>
            <person name="Russel S."/>
            <person name="Harmer T.L."/>
            <person name="Paul J.H."/>
            <person name="Antonen K.M."/>
            <person name="Bridges M.K."/>
            <person name="Camper G.J."/>
            <person name="Campla C.K."/>
            <person name="Casella L.G."/>
            <person name="Chase E."/>
            <person name="Conrad J.W."/>
            <person name="Cruz M.C."/>
            <person name="Dunlap D.S."/>
            <person name="Duran L."/>
            <person name="Fahsbender E.M."/>
            <person name="Goldsmith D.B."/>
            <person name="Keeley R.F."/>
            <person name="Kondoff M.R."/>
            <person name="Kussy B.I."/>
            <person name="Lane M.K."/>
            <person name="Lawler S."/>
            <person name="Leigh B.A."/>
            <person name="Lewis C."/>
            <person name="Lostal L.M."/>
            <person name="Marking D."/>
            <person name="Mancera P.A."/>
            <person name="McClenthan E.C."/>
            <person name="McIntyre E.A."/>
            <person name="Mine J.A."/>
            <person name="Modi S."/>
            <person name="Moore B.D."/>
            <person name="Morgan W.A."/>
            <person name="Nelson K.M."/>
            <person name="Nguyen K.N."/>
            <person name="Ogburn N."/>
            <person name="Parrino D.G."/>
            <person name="Pedapudi A.D."/>
            <person name="Pelham R.P."/>
            <person name="Preece A.M."/>
            <person name="Rampersad E.A."/>
            <person name="Richardson J.C."/>
            <person name="Rodgers C.M."/>
            <person name="Schaffer B.L."/>
            <person name="Sheridan N.E."/>
            <person name="Solone M.R."/>
            <person name="Staley Z.R."/>
            <person name="Tabuchi M."/>
            <person name="Waide R.J."/>
            <person name="Wanjugi P.W."/>
            <person name="Young S."/>
            <person name="Clum A."/>
            <person name="Daum C."/>
            <person name="Huntemann M."/>
            <person name="Ivanova N."/>
            <person name="Kyrpides N."/>
            <person name="Mikhailova N."/>
            <person name="Palaniappan K."/>
            <person name="Pillay M."/>
            <person name="Reddy T.B.K."/>
            <person name="Shapiro N."/>
            <person name="Stamatis D."/>
            <person name="Varghese N."/>
            <person name="Woyke T."/>
            <person name="Boden R."/>
            <person name="Freyermuth S.K."/>
            <person name="Kerfeld C.A."/>
        </authorList>
    </citation>
    <scope>NUCLEOTIDE SEQUENCE [LARGE SCALE GENOMIC DNA]</scope>
    <source>
        <strain evidence="2 3">JR-2</strain>
    </source>
</reference>
<name>A0A410H165_9GAMM</name>
<dbReference type="Proteomes" id="UP000285478">
    <property type="component" value="Chromosome"/>
</dbReference>
<keyword evidence="1" id="KW-1133">Transmembrane helix</keyword>
<dbReference type="RefSeq" id="WP_029939227.1">
    <property type="nucleotide sequence ID" value="NZ_CP035033.1"/>
</dbReference>
<dbReference type="EMBL" id="CP035033">
    <property type="protein sequence ID" value="QAB14181.1"/>
    <property type="molecule type" value="Genomic_DNA"/>
</dbReference>